<dbReference type="RefSeq" id="WP_132119352.1">
    <property type="nucleotide sequence ID" value="NZ_SMJU01000009.1"/>
</dbReference>
<gene>
    <name evidence="1" type="ORF">EZE20_15735</name>
</gene>
<evidence type="ECO:0000313" key="2">
    <source>
        <dbReference type="Proteomes" id="UP000295706"/>
    </source>
</evidence>
<proteinExistence type="predicted"/>
<name>A0A4R4K7W1_9BACT</name>
<reference evidence="1 2" key="1">
    <citation type="submission" date="2019-02" db="EMBL/GenBank/DDBJ databases">
        <title>Arundinibacter roseus gen. nov., sp. nov., a new member of the family Cytophagaceae.</title>
        <authorList>
            <person name="Szuroczki S."/>
            <person name="Khayer B."/>
            <person name="Sproer C."/>
            <person name="Toumi M."/>
            <person name="Szabo A."/>
            <person name="Felfoldi T."/>
            <person name="Schumann P."/>
            <person name="Toth E."/>
        </authorList>
    </citation>
    <scope>NUCLEOTIDE SEQUENCE [LARGE SCALE GENOMIC DNA]</scope>
    <source>
        <strain evidence="1 2">DMA-k-7a</strain>
    </source>
</reference>
<dbReference type="OrthoDB" id="886255at2"/>
<evidence type="ECO:0000313" key="1">
    <source>
        <dbReference type="EMBL" id="TDB63744.1"/>
    </source>
</evidence>
<sequence length="80" mass="9080">MGHSIIIETPSDKDFALFKELAERLGLRTHETYDVPTLDKAEEKALFEEVAGSWQGDETGDELAEFLRKSRNDSPRSIQL</sequence>
<keyword evidence="2" id="KW-1185">Reference proteome</keyword>
<protein>
    <submittedName>
        <fullName evidence="1">Uncharacterized protein</fullName>
    </submittedName>
</protein>
<dbReference type="AlphaFoldDB" id="A0A4R4K7W1"/>
<organism evidence="1 2">
    <name type="scientific">Arundinibacter roseus</name>
    <dbReference type="NCBI Taxonomy" id="2070510"/>
    <lineage>
        <taxon>Bacteria</taxon>
        <taxon>Pseudomonadati</taxon>
        <taxon>Bacteroidota</taxon>
        <taxon>Cytophagia</taxon>
        <taxon>Cytophagales</taxon>
        <taxon>Spirosomataceae</taxon>
        <taxon>Arundinibacter</taxon>
    </lineage>
</organism>
<dbReference type="EMBL" id="SMJU01000009">
    <property type="protein sequence ID" value="TDB63744.1"/>
    <property type="molecule type" value="Genomic_DNA"/>
</dbReference>
<comment type="caution">
    <text evidence="1">The sequence shown here is derived from an EMBL/GenBank/DDBJ whole genome shotgun (WGS) entry which is preliminary data.</text>
</comment>
<dbReference type="Proteomes" id="UP000295706">
    <property type="component" value="Unassembled WGS sequence"/>
</dbReference>
<accession>A0A4R4K7W1</accession>